<evidence type="ECO:0000313" key="1">
    <source>
        <dbReference type="EMBL" id="KAH6939850.1"/>
    </source>
</evidence>
<comment type="caution">
    <text evidence="1">The sequence shown here is derived from an EMBL/GenBank/DDBJ whole genome shotgun (WGS) entry which is preliminary data.</text>
</comment>
<keyword evidence="2" id="KW-1185">Reference proteome</keyword>
<organism evidence="1 2">
    <name type="scientific">Hyalomma asiaticum</name>
    <name type="common">Tick</name>
    <dbReference type="NCBI Taxonomy" id="266040"/>
    <lineage>
        <taxon>Eukaryota</taxon>
        <taxon>Metazoa</taxon>
        <taxon>Ecdysozoa</taxon>
        <taxon>Arthropoda</taxon>
        <taxon>Chelicerata</taxon>
        <taxon>Arachnida</taxon>
        <taxon>Acari</taxon>
        <taxon>Parasitiformes</taxon>
        <taxon>Ixodida</taxon>
        <taxon>Ixodoidea</taxon>
        <taxon>Ixodidae</taxon>
        <taxon>Hyalomminae</taxon>
        <taxon>Hyalomma</taxon>
    </lineage>
</organism>
<dbReference type="EMBL" id="CM023482">
    <property type="protein sequence ID" value="KAH6939850.1"/>
    <property type="molecule type" value="Genomic_DNA"/>
</dbReference>
<evidence type="ECO:0000313" key="2">
    <source>
        <dbReference type="Proteomes" id="UP000821845"/>
    </source>
</evidence>
<name>A0ACB7SYV9_HYAAI</name>
<proteinExistence type="predicted"/>
<reference evidence="1" key="1">
    <citation type="submission" date="2020-05" db="EMBL/GenBank/DDBJ databases">
        <title>Large-scale comparative analyses of tick genomes elucidate their genetic diversity and vector capacities.</title>
        <authorList>
            <person name="Jia N."/>
            <person name="Wang J."/>
            <person name="Shi W."/>
            <person name="Du L."/>
            <person name="Sun Y."/>
            <person name="Zhan W."/>
            <person name="Jiang J."/>
            <person name="Wang Q."/>
            <person name="Zhang B."/>
            <person name="Ji P."/>
            <person name="Sakyi L.B."/>
            <person name="Cui X."/>
            <person name="Yuan T."/>
            <person name="Jiang B."/>
            <person name="Yang W."/>
            <person name="Lam T.T.-Y."/>
            <person name="Chang Q."/>
            <person name="Ding S."/>
            <person name="Wang X."/>
            <person name="Zhu J."/>
            <person name="Ruan X."/>
            <person name="Zhao L."/>
            <person name="Wei J."/>
            <person name="Que T."/>
            <person name="Du C."/>
            <person name="Cheng J."/>
            <person name="Dai P."/>
            <person name="Han X."/>
            <person name="Huang E."/>
            <person name="Gao Y."/>
            <person name="Liu J."/>
            <person name="Shao H."/>
            <person name="Ye R."/>
            <person name="Li L."/>
            <person name="Wei W."/>
            <person name="Wang X."/>
            <person name="Wang C."/>
            <person name="Yang T."/>
            <person name="Huo Q."/>
            <person name="Li W."/>
            <person name="Guo W."/>
            <person name="Chen H."/>
            <person name="Zhou L."/>
            <person name="Ni X."/>
            <person name="Tian J."/>
            <person name="Zhou Y."/>
            <person name="Sheng Y."/>
            <person name="Liu T."/>
            <person name="Pan Y."/>
            <person name="Xia L."/>
            <person name="Li J."/>
            <person name="Zhao F."/>
            <person name="Cao W."/>
        </authorList>
    </citation>
    <scope>NUCLEOTIDE SEQUENCE</scope>
    <source>
        <strain evidence="1">Hyas-2018</strain>
    </source>
</reference>
<accession>A0ACB7SYV9</accession>
<sequence length="691" mass="76242">MRTVLNAPRAIAESEWKTLGVLCFLIVLLLGAATAAVLLVRGRVGRKVRICTSGECTAHAQWLHDLVNHSVNPCDDFAAFTCASPKRSFGFFGSATSEDLLHSWFSRVGSLLQGTAGRLSAATKAFAAFGTCLDEELHDAVTAMGALRDFMRKRHLMWPEAPEEGVSPLGVLLDLAFNWRLSFWMHVRLQRNVLGDRTTTMLSDGSFVHFWTYHQRVLVAEGAFESHYNSYARLFAPAGNFSSHQSPDESKKMAAIMTDVLEKLLAVKFRKRPTPAQFRLRDVASYTPNISLATWQAALQENVNIEPEFTAADACGVSDTALLTAVNNLFVKYSDGEILHHIGWFFVQVLAPMGNVSVIGGVSSSGRGADSERIVFCGTEVEALYGALLSSLYVDALLPYKVRLHVGAVLQNVKKSAVKKLANTQWSDEASILTAQVKVDEAEVRLWPPKWMLTSWGLNEMYAGFISRGDSFISFWLDGIRNLRVLRSKVKYDEALDLPTNSLLPLLDYERLLNTVVVSVAALAPPLYYAHGTPAMVYGGLGFEFAQQLVKTFDSAGIKIDPNGAVGYTWASNRWINVAIRKTRCLQHQDPSMSPEEDLFPEVPALEVAHDALLSELAEGRFVRTTADFSEEQAFFIAICHGMCYHASHAAGVIAGSDCNKAMRNLPAFATAFRCREGTRMNPALKCSFFQ</sequence>
<protein>
    <submittedName>
        <fullName evidence="1">Uncharacterized protein</fullName>
    </submittedName>
</protein>
<gene>
    <name evidence="1" type="ORF">HPB50_021896</name>
</gene>
<dbReference type="Proteomes" id="UP000821845">
    <property type="component" value="Chromosome 2"/>
</dbReference>